<keyword evidence="4" id="KW-1185">Reference proteome</keyword>
<dbReference type="InterPro" id="IPR050426">
    <property type="entry name" value="Glycosyltransferase_28"/>
</dbReference>
<keyword evidence="3" id="KW-0328">Glycosyltransferase</keyword>
<dbReference type="Gene3D" id="3.40.50.2000">
    <property type="entry name" value="Glycogen Phosphorylase B"/>
    <property type="match status" value="2"/>
</dbReference>
<accession>A0AA96G7A6</accession>
<dbReference type="KEGG" id="nall:PP769_10710"/>
<dbReference type="PANTHER" id="PTHR48050:SF13">
    <property type="entry name" value="STEROL 3-BETA-GLUCOSYLTRANSFERASE UGT80A2"/>
    <property type="match status" value="1"/>
</dbReference>
<dbReference type="EMBL" id="CP116967">
    <property type="protein sequence ID" value="WNM56453.1"/>
    <property type="molecule type" value="Genomic_DNA"/>
</dbReference>
<dbReference type="AlphaFoldDB" id="A0AA96G7A6"/>
<reference evidence="3 4" key="1">
    <citation type="submission" date="2023-01" db="EMBL/GenBank/DDBJ databases">
        <title>Cultivation and genomic characterization of new, ubiquitous marine nitrite-oxidizing bacteria from the Nitrospirales.</title>
        <authorList>
            <person name="Mueller A.J."/>
            <person name="Daebeler A."/>
            <person name="Herbold C.W."/>
            <person name="Kirkegaard R.H."/>
            <person name="Daims H."/>
        </authorList>
    </citation>
    <scope>NUCLEOTIDE SEQUENCE [LARGE SCALE GENOMIC DNA]</scope>
    <source>
        <strain evidence="3 4">VA</strain>
    </source>
</reference>
<dbReference type="CDD" id="cd03784">
    <property type="entry name" value="GT1_Gtf-like"/>
    <property type="match status" value="1"/>
</dbReference>
<dbReference type="RefSeq" id="WP_312640044.1">
    <property type="nucleotide sequence ID" value="NZ_CP116967.1"/>
</dbReference>
<evidence type="ECO:0000313" key="3">
    <source>
        <dbReference type="EMBL" id="WNM56453.1"/>
    </source>
</evidence>
<protein>
    <submittedName>
        <fullName evidence="3">Glycosyltransferase</fullName>
        <ecNumber evidence="3">2.4.-.-</ecNumber>
    </submittedName>
</protein>
<sequence>MTILILAVGSYGDVLPLVGMSRELQQRGHKVTIFTSAHFQELVHKAGVAFIALGTADDYEAIANNPDLWHPHKGWRLLMKQIVSSALEETYSLLQSKIIPGNTLLISSTLGFAARLLQETHHIPHATVHFSPGVFHSAHQAPKIPGLTLPDWLPVAFKNGVWKFLDHTFIDPIVKPELNDFRRQLGLPPVSRIFHNWLHSPDLVLGLFPEWFAFPQPDWPPKTHVTGFPLYDEAPDSVVPATVQNFFETHPEPLIYTVGSANKHGRSFFKEATEASQQLGRPAIFLTRYPEQLPAFLPKGITHFSYVPLSQLLPHAAALIHHGGIGTCSQALRAGTPQVIQPLAFDQFDNAARVEKLGVGRIIPKRRFKASNIATGLQALFSSSDVKRQCQSLQHSFLGEDHLGKSCDLLETTFQMM</sequence>
<dbReference type="SUPFAM" id="SSF53756">
    <property type="entry name" value="UDP-Glycosyltransferase/glycogen phosphorylase"/>
    <property type="match status" value="1"/>
</dbReference>
<evidence type="ECO:0000313" key="4">
    <source>
        <dbReference type="Proteomes" id="UP001302719"/>
    </source>
</evidence>
<dbReference type="InterPro" id="IPR010610">
    <property type="entry name" value="EryCIII-like_C"/>
</dbReference>
<dbReference type="PANTHER" id="PTHR48050">
    <property type="entry name" value="STEROL 3-BETA-GLUCOSYLTRANSFERASE"/>
    <property type="match status" value="1"/>
</dbReference>
<keyword evidence="3" id="KW-0808">Transferase</keyword>
<dbReference type="Pfam" id="PF06722">
    <property type="entry name" value="EryCIII-like_C"/>
    <property type="match status" value="1"/>
</dbReference>
<dbReference type="InterPro" id="IPR002213">
    <property type="entry name" value="UDP_glucos_trans"/>
</dbReference>
<gene>
    <name evidence="3" type="ORF">PP769_10710</name>
</gene>
<feature type="domain" description="Erythromycin biosynthesis protein CIII-like C-terminal" evidence="2">
    <location>
        <begin position="295"/>
        <end position="395"/>
    </location>
</feature>
<evidence type="ECO:0000259" key="2">
    <source>
        <dbReference type="Pfam" id="PF06722"/>
    </source>
</evidence>
<dbReference type="Pfam" id="PF03033">
    <property type="entry name" value="Glyco_transf_28"/>
    <property type="match status" value="1"/>
</dbReference>
<dbReference type="EC" id="2.4.-.-" evidence="3"/>
<dbReference type="GO" id="GO:0008194">
    <property type="term" value="F:UDP-glycosyltransferase activity"/>
    <property type="evidence" value="ECO:0007669"/>
    <property type="project" value="InterPro"/>
</dbReference>
<evidence type="ECO:0000259" key="1">
    <source>
        <dbReference type="Pfam" id="PF03033"/>
    </source>
</evidence>
<dbReference type="GO" id="GO:0033072">
    <property type="term" value="P:vancomycin biosynthetic process"/>
    <property type="evidence" value="ECO:0007669"/>
    <property type="project" value="UniProtKB-ARBA"/>
</dbReference>
<organism evidence="3 4">
    <name type="scientific">Candidatus Nitrospira allomarina</name>
    <dbReference type="NCBI Taxonomy" id="3020900"/>
    <lineage>
        <taxon>Bacteria</taxon>
        <taxon>Pseudomonadati</taxon>
        <taxon>Nitrospirota</taxon>
        <taxon>Nitrospiria</taxon>
        <taxon>Nitrospirales</taxon>
        <taxon>Nitrospiraceae</taxon>
        <taxon>Nitrospira</taxon>
    </lineage>
</organism>
<proteinExistence type="predicted"/>
<dbReference type="GO" id="GO:0016758">
    <property type="term" value="F:hexosyltransferase activity"/>
    <property type="evidence" value="ECO:0007669"/>
    <property type="project" value="InterPro"/>
</dbReference>
<dbReference type="GO" id="GO:0005975">
    <property type="term" value="P:carbohydrate metabolic process"/>
    <property type="evidence" value="ECO:0007669"/>
    <property type="project" value="InterPro"/>
</dbReference>
<dbReference type="Proteomes" id="UP001302719">
    <property type="component" value="Chromosome"/>
</dbReference>
<name>A0AA96G7A6_9BACT</name>
<feature type="domain" description="Glycosyltransferase family 28 N-terminal" evidence="1">
    <location>
        <begin position="3"/>
        <end position="74"/>
    </location>
</feature>
<dbReference type="InterPro" id="IPR004276">
    <property type="entry name" value="GlycoTrans_28_N"/>
</dbReference>